<dbReference type="InterPro" id="IPR051166">
    <property type="entry name" value="Threonine_Synthase"/>
</dbReference>
<reference evidence="7" key="1">
    <citation type="journal article" date="2011" name="Genome Res.">
        <title>Phylogeny-wide analysis of social amoeba genomes highlights ancient origins for complex intercellular communication.</title>
        <authorList>
            <person name="Heidel A.J."/>
            <person name="Lawal H.M."/>
            <person name="Felder M."/>
            <person name="Schilde C."/>
            <person name="Helps N.R."/>
            <person name="Tunggal B."/>
            <person name="Rivero F."/>
            <person name="John U."/>
            <person name="Schleicher M."/>
            <person name="Eichinger L."/>
            <person name="Platzer M."/>
            <person name="Noegel A.A."/>
            <person name="Schaap P."/>
            <person name="Gloeckner G."/>
        </authorList>
    </citation>
    <scope>NUCLEOTIDE SEQUENCE [LARGE SCALE GENOMIC DNA]</scope>
    <source>
        <strain evidence="7">SH3</strain>
    </source>
</reference>
<dbReference type="Pfam" id="PF14821">
    <property type="entry name" value="Thr_synth_N"/>
    <property type="match status" value="1"/>
</dbReference>
<keyword evidence="7" id="KW-1185">Reference proteome</keyword>
<dbReference type="InterPro" id="IPR036052">
    <property type="entry name" value="TrpB-like_PALP_sf"/>
</dbReference>
<dbReference type="STRING" id="1054147.F4QBD2"/>
<gene>
    <name evidence="6" type="ORF">DFA_10777</name>
</gene>
<evidence type="ECO:0000259" key="5">
    <source>
        <dbReference type="Pfam" id="PF14821"/>
    </source>
</evidence>
<comment type="cofactor">
    <cofactor evidence="1">
        <name>pyridoxal 5'-phosphate</name>
        <dbReference type="ChEBI" id="CHEBI:597326"/>
    </cofactor>
</comment>
<dbReference type="Pfam" id="PF24857">
    <property type="entry name" value="THR4_C"/>
    <property type="match status" value="1"/>
</dbReference>
<dbReference type="InterPro" id="IPR004450">
    <property type="entry name" value="Thr_synthase-like"/>
</dbReference>
<dbReference type="OMA" id="NFERYLY"/>
<name>F4QBD2_CACFS</name>
<accession>F4QBD2</accession>
<dbReference type="AlphaFoldDB" id="F4QBD2"/>
<evidence type="ECO:0000313" key="6">
    <source>
        <dbReference type="EMBL" id="EGG14904.1"/>
    </source>
</evidence>
<evidence type="ECO:0000256" key="4">
    <source>
        <dbReference type="ARBA" id="ARBA00023239"/>
    </source>
</evidence>
<evidence type="ECO:0000256" key="2">
    <source>
        <dbReference type="ARBA" id="ARBA00005517"/>
    </source>
</evidence>
<dbReference type="GO" id="GO:0016829">
    <property type="term" value="F:lyase activity"/>
    <property type="evidence" value="ECO:0007669"/>
    <property type="project" value="UniProtKB-KW"/>
</dbReference>
<dbReference type="PANTHER" id="PTHR42690:SF1">
    <property type="entry name" value="THREONINE SYNTHASE-LIKE 2"/>
    <property type="match status" value="1"/>
</dbReference>
<dbReference type="GeneID" id="14866780"/>
<dbReference type="Gene3D" id="3.40.50.1100">
    <property type="match status" value="2"/>
</dbReference>
<dbReference type="NCBIfam" id="TIGR00260">
    <property type="entry name" value="thrC"/>
    <property type="match status" value="1"/>
</dbReference>
<keyword evidence="4" id="KW-0456">Lyase</keyword>
<keyword evidence="3" id="KW-0663">Pyridoxal phosphate</keyword>
<proteinExistence type="inferred from homology"/>
<dbReference type="SUPFAM" id="SSF53686">
    <property type="entry name" value="Tryptophan synthase beta subunit-like PLP-dependent enzymes"/>
    <property type="match status" value="1"/>
</dbReference>
<comment type="similarity">
    <text evidence="2">Belongs to the threonine synthase family.</text>
</comment>
<evidence type="ECO:0000256" key="3">
    <source>
        <dbReference type="ARBA" id="ARBA00022898"/>
    </source>
</evidence>
<evidence type="ECO:0000313" key="7">
    <source>
        <dbReference type="Proteomes" id="UP000007797"/>
    </source>
</evidence>
<dbReference type="Proteomes" id="UP000007797">
    <property type="component" value="Unassembled WGS sequence"/>
</dbReference>
<protein>
    <submittedName>
        <fullName evidence="6">Threonine synthase</fullName>
    </submittedName>
</protein>
<organism evidence="6 7">
    <name type="scientific">Cavenderia fasciculata</name>
    <name type="common">Slime mold</name>
    <name type="synonym">Dictyostelium fasciculatum</name>
    <dbReference type="NCBI Taxonomy" id="261658"/>
    <lineage>
        <taxon>Eukaryota</taxon>
        <taxon>Amoebozoa</taxon>
        <taxon>Evosea</taxon>
        <taxon>Eumycetozoa</taxon>
        <taxon>Dictyostelia</taxon>
        <taxon>Acytosteliales</taxon>
        <taxon>Cavenderiaceae</taxon>
        <taxon>Cavenderia</taxon>
    </lineage>
</organism>
<feature type="domain" description="Threonine synthase N-terminal" evidence="5">
    <location>
        <begin position="2"/>
        <end position="60"/>
    </location>
</feature>
<dbReference type="RefSeq" id="XP_004351420.1">
    <property type="nucleotide sequence ID" value="XM_004351368.1"/>
</dbReference>
<sequence>MKYKSTRGNVKNLSFIDAFMMGLADDGGLIVPESIPIVDKDRLAKMSSMSFVELTVEIMSIRKQTMSVLVATSGDTGSAAIHGLANKKGVNVFVLYPQGRVSPVQELQMVTVQDANVHPITITNSSFDDCQTLVKQIFSDLPFKSKYNLAAVNSINWARILVQIVYYFYSYFLVQKKQQTTNKEVVFSVPTGNFGDVLAGFYAKKMGLPIRNLIVSTNQNDILDKFFKTGRYDKSCGDVIPTVAPSMDIKIASNFERYLYYVCQEDASKLRQLMEDFNRDGVLSISPDILANQVHSLDGFLSSSVGHQEILDTIKTYYQTFNYLVDPHTAIGIAGSKSHGLKNLNKFTDNPLICLSTAHPAKFGDTVKLATNVDIENQYQATKQLLEKKQSKLNVNTANCNIEEIKQFISNKRV</sequence>
<evidence type="ECO:0000256" key="1">
    <source>
        <dbReference type="ARBA" id="ARBA00001933"/>
    </source>
</evidence>
<dbReference type="EMBL" id="GL883027">
    <property type="protein sequence ID" value="EGG14904.1"/>
    <property type="molecule type" value="Genomic_DNA"/>
</dbReference>
<dbReference type="PANTHER" id="PTHR42690">
    <property type="entry name" value="THREONINE SYNTHASE FAMILY MEMBER"/>
    <property type="match status" value="1"/>
</dbReference>
<dbReference type="InterPro" id="IPR029144">
    <property type="entry name" value="Thr_synth_N"/>
</dbReference>
<dbReference type="OrthoDB" id="5203861at2759"/>
<dbReference type="KEGG" id="dfa:DFA_10777"/>